<dbReference type="Pfam" id="PF06985">
    <property type="entry name" value="HET"/>
    <property type="match status" value="1"/>
</dbReference>
<sequence>MRLINAKTLTLHEFFSKPPPYAILSHTWGDEEVPFQNMQELARAAELQGFRKIQGCAREALSNGYGWIWIDTCCIDKTSSAELSAAINSMFAYPPREVEFFSAEWKNLGTRTGLEDFLSEKTGIPKAALAGESLSTFPVAERMSWASQRTTTQEEDMAYCLLGIFDVHMPLLYGEGSRAFVRLQEEILRRSEDLSVLLPGEDTDTSREARYVSGNPVCLDLFNSQAQYFTSGK</sequence>
<evidence type="ECO:0000313" key="2">
    <source>
        <dbReference type="EMBL" id="KAK0646967.1"/>
    </source>
</evidence>
<dbReference type="Proteomes" id="UP001174936">
    <property type="component" value="Unassembled WGS sequence"/>
</dbReference>
<dbReference type="InterPro" id="IPR010730">
    <property type="entry name" value="HET"/>
</dbReference>
<accession>A0AA39Y6I8</accession>
<evidence type="ECO:0000259" key="1">
    <source>
        <dbReference type="Pfam" id="PF06985"/>
    </source>
</evidence>
<dbReference type="EMBL" id="JAULSV010000004">
    <property type="protein sequence ID" value="KAK0646967.1"/>
    <property type="molecule type" value="Genomic_DNA"/>
</dbReference>
<dbReference type="PANTHER" id="PTHR10622:SF10">
    <property type="entry name" value="HET DOMAIN-CONTAINING PROTEIN"/>
    <property type="match status" value="1"/>
</dbReference>
<protein>
    <recommendedName>
        <fullName evidence="1">Heterokaryon incompatibility domain-containing protein</fullName>
    </recommendedName>
</protein>
<comment type="caution">
    <text evidence="2">The sequence shown here is derived from an EMBL/GenBank/DDBJ whole genome shotgun (WGS) entry which is preliminary data.</text>
</comment>
<reference evidence="2" key="1">
    <citation type="submission" date="2023-06" db="EMBL/GenBank/DDBJ databases">
        <title>Genome-scale phylogeny and comparative genomics of the fungal order Sordariales.</title>
        <authorList>
            <consortium name="Lawrence Berkeley National Laboratory"/>
            <person name="Hensen N."/>
            <person name="Bonometti L."/>
            <person name="Westerberg I."/>
            <person name="Brannstrom I.O."/>
            <person name="Guillou S."/>
            <person name="Cros-Aarteil S."/>
            <person name="Calhoun S."/>
            <person name="Haridas S."/>
            <person name="Kuo A."/>
            <person name="Mondo S."/>
            <person name="Pangilinan J."/>
            <person name="Riley R."/>
            <person name="Labutti K."/>
            <person name="Andreopoulos B."/>
            <person name="Lipzen A."/>
            <person name="Chen C."/>
            <person name="Yanf M."/>
            <person name="Daum C."/>
            <person name="Ng V."/>
            <person name="Clum A."/>
            <person name="Steindorff A."/>
            <person name="Ohm R."/>
            <person name="Martin F."/>
            <person name="Silar P."/>
            <person name="Natvig D."/>
            <person name="Lalanne C."/>
            <person name="Gautier V."/>
            <person name="Ament-Velasquez S.L."/>
            <person name="Kruys A."/>
            <person name="Hutchinson M.I."/>
            <person name="Powell A.J."/>
            <person name="Barry K."/>
            <person name="Miller A.N."/>
            <person name="Grigoriev I.V."/>
            <person name="Debuchy R."/>
            <person name="Gladieux P."/>
            <person name="Thoren M.H."/>
            <person name="Johannesson H."/>
        </authorList>
    </citation>
    <scope>NUCLEOTIDE SEQUENCE</scope>
    <source>
        <strain evidence="2">SMH2532-1</strain>
    </source>
</reference>
<organism evidence="2 3">
    <name type="scientific">Cercophora newfieldiana</name>
    <dbReference type="NCBI Taxonomy" id="92897"/>
    <lineage>
        <taxon>Eukaryota</taxon>
        <taxon>Fungi</taxon>
        <taxon>Dikarya</taxon>
        <taxon>Ascomycota</taxon>
        <taxon>Pezizomycotina</taxon>
        <taxon>Sordariomycetes</taxon>
        <taxon>Sordariomycetidae</taxon>
        <taxon>Sordariales</taxon>
        <taxon>Lasiosphaeriaceae</taxon>
        <taxon>Cercophora</taxon>
    </lineage>
</organism>
<evidence type="ECO:0000313" key="3">
    <source>
        <dbReference type="Proteomes" id="UP001174936"/>
    </source>
</evidence>
<dbReference type="AlphaFoldDB" id="A0AA39Y6I8"/>
<name>A0AA39Y6I8_9PEZI</name>
<keyword evidence="3" id="KW-1185">Reference proteome</keyword>
<feature type="domain" description="Heterokaryon incompatibility" evidence="1">
    <location>
        <begin position="21"/>
        <end position="90"/>
    </location>
</feature>
<dbReference type="PANTHER" id="PTHR10622">
    <property type="entry name" value="HET DOMAIN-CONTAINING PROTEIN"/>
    <property type="match status" value="1"/>
</dbReference>
<gene>
    <name evidence="2" type="ORF">B0T16DRAFT_429600</name>
</gene>
<proteinExistence type="predicted"/>